<sequence>MPITHVAIVNAKPREKPYRLFDGRGLYLEISPSGGRWWRFKYRFDGKEKRLSLGVYPDVSLKEARDHLDDVRRKLRAGIDPGAERKIRGRGVP</sequence>
<organism evidence="4">
    <name type="scientific">mine drainage metagenome</name>
    <dbReference type="NCBI Taxonomy" id="410659"/>
    <lineage>
        <taxon>unclassified sequences</taxon>
        <taxon>metagenomes</taxon>
        <taxon>ecological metagenomes</taxon>
    </lineage>
</organism>
<dbReference type="GO" id="GO:0015074">
    <property type="term" value="P:DNA integration"/>
    <property type="evidence" value="ECO:0007669"/>
    <property type="project" value="UniProtKB-KW"/>
</dbReference>
<dbReference type="AlphaFoldDB" id="T1BPA1"/>
<dbReference type="EMBL" id="AUZZ01003817">
    <property type="protein sequence ID" value="EQD55860.1"/>
    <property type="molecule type" value="Genomic_DNA"/>
</dbReference>
<accession>T1BPA1</accession>
<dbReference type="InterPro" id="IPR050808">
    <property type="entry name" value="Phage_Integrase"/>
</dbReference>
<protein>
    <submittedName>
        <fullName evidence="4">Phage integrase</fullName>
    </submittedName>
</protein>
<evidence type="ECO:0000259" key="3">
    <source>
        <dbReference type="Pfam" id="PF13356"/>
    </source>
</evidence>
<reference evidence="4" key="1">
    <citation type="submission" date="2013-08" db="EMBL/GenBank/DDBJ databases">
        <authorList>
            <person name="Mendez C."/>
            <person name="Richter M."/>
            <person name="Ferrer M."/>
            <person name="Sanchez J."/>
        </authorList>
    </citation>
    <scope>NUCLEOTIDE SEQUENCE</scope>
</reference>
<gene>
    <name evidence="4" type="ORF">B2A_05484</name>
</gene>
<dbReference type="PANTHER" id="PTHR30629">
    <property type="entry name" value="PROPHAGE INTEGRASE"/>
    <property type="match status" value="1"/>
</dbReference>
<evidence type="ECO:0000256" key="2">
    <source>
        <dbReference type="ARBA" id="ARBA00022908"/>
    </source>
</evidence>
<proteinExistence type="inferred from homology"/>
<keyword evidence="2" id="KW-0229">DNA integration</keyword>
<dbReference type="PANTHER" id="PTHR30629:SF2">
    <property type="entry name" value="PROPHAGE INTEGRASE INTS-RELATED"/>
    <property type="match status" value="1"/>
</dbReference>
<feature type="non-terminal residue" evidence="4">
    <location>
        <position position="93"/>
    </location>
</feature>
<evidence type="ECO:0000313" key="4">
    <source>
        <dbReference type="EMBL" id="EQD55860.1"/>
    </source>
</evidence>
<dbReference type="Gene3D" id="3.30.160.390">
    <property type="entry name" value="Integrase, DNA-binding domain"/>
    <property type="match status" value="1"/>
</dbReference>
<dbReference type="InterPro" id="IPR038488">
    <property type="entry name" value="Integrase_DNA-bd_sf"/>
</dbReference>
<dbReference type="InterPro" id="IPR025166">
    <property type="entry name" value="Integrase_DNA_bind_dom"/>
</dbReference>
<comment type="caution">
    <text evidence="4">The sequence shown here is derived from an EMBL/GenBank/DDBJ whole genome shotgun (WGS) entry which is preliminary data.</text>
</comment>
<dbReference type="Pfam" id="PF13356">
    <property type="entry name" value="Arm-DNA-bind_3"/>
    <property type="match status" value="1"/>
</dbReference>
<feature type="domain" description="Integrase DNA-binding" evidence="3">
    <location>
        <begin position="4"/>
        <end position="86"/>
    </location>
</feature>
<evidence type="ECO:0000256" key="1">
    <source>
        <dbReference type="ARBA" id="ARBA00008857"/>
    </source>
</evidence>
<reference evidence="4" key="2">
    <citation type="journal article" date="2014" name="ISME J.">
        <title>Microbial stratification in low pH oxic and suboxic macroscopic growths along an acid mine drainage.</title>
        <authorList>
            <person name="Mendez-Garcia C."/>
            <person name="Mesa V."/>
            <person name="Sprenger R.R."/>
            <person name="Richter M."/>
            <person name="Diez M.S."/>
            <person name="Solano J."/>
            <person name="Bargiela R."/>
            <person name="Golyshina O.V."/>
            <person name="Manteca A."/>
            <person name="Ramos J.L."/>
            <person name="Gallego J.R."/>
            <person name="Llorente I."/>
            <person name="Martins Dos Santos V.A."/>
            <person name="Jensen O.N."/>
            <person name="Pelaez A.I."/>
            <person name="Sanchez J."/>
            <person name="Ferrer M."/>
        </authorList>
    </citation>
    <scope>NUCLEOTIDE SEQUENCE</scope>
</reference>
<name>T1BPA1_9ZZZZ</name>
<comment type="similarity">
    <text evidence="1">Belongs to the 'phage' integrase family.</text>
</comment>